<reference evidence="3 4" key="1">
    <citation type="submission" date="2020-01" db="EMBL/GenBank/DDBJ databases">
        <title>Complete genome sequence of Chitinophaga sp. H33E-04 isolated from quinoa roots.</title>
        <authorList>
            <person name="Weon H.-Y."/>
            <person name="Lee S.A."/>
        </authorList>
    </citation>
    <scope>NUCLEOTIDE SEQUENCE [LARGE SCALE GENOMIC DNA]</scope>
    <source>
        <strain evidence="3 4">H33E-04</strain>
    </source>
</reference>
<dbReference type="InterPro" id="IPR013783">
    <property type="entry name" value="Ig-like_fold"/>
</dbReference>
<feature type="signal peptide" evidence="1">
    <location>
        <begin position="1"/>
        <end position="19"/>
    </location>
</feature>
<protein>
    <submittedName>
        <fullName evidence="3">PKD domain-containing protein</fullName>
    </submittedName>
</protein>
<evidence type="ECO:0000256" key="1">
    <source>
        <dbReference type="SAM" id="SignalP"/>
    </source>
</evidence>
<keyword evidence="1" id="KW-0732">Signal</keyword>
<accession>A0A6B9ZDN7</accession>
<sequence length="841" mass="93765">MKKTLLLFVLVYLCHFLYAQPGPKVHFDLSRRQSCNAPVTINFKDMTSHPGKSGIVSWKWYFGDGTVDSTSGPKVAHRYTRHGVFPVRLVVRDKHGRIGADSLSGDNLVRIGAMAQLPATVTLPAHGAVTLRNLAAPLSFDSLGTYKWYRGNRLISTARKVTVTDTGRITLRYTACGRTMTAQTLVVVTPVDTSWKINISVEPESPCGDVFKLFANITTPDSSYALVWSTGELTPYIRVTTEGVYTAVLRDLQGNIHAVDTATVTFNKPFRATLELHPGAVPGSDTLIASPSTEWWYGYNYRWYRDNILILNTNSPQLYDPQPGVYKVFVQNDAGCNDISDTLHYNVDTTALQVDYTYRISACDPRSIGFNGIVKVAPGDAVVSYLWDFDNYSGGTTKDTYQHFDQPGTYDVSFSVITASGRTASVSKQFVIPYVAPWTAHITAQPNACGDTVFLTLNSSPQASYYYWSSGQTSQTIAVTESGYYIAGAEDSCFAIRVMDTIQVTINRPFTAEIRTYSQDTLYAWPLNDTLPARYSYTWYRNDTVYSNASALSMPEPGIYRLRVTGVNGCSSLSSPYYYNVPIDTAWDIQLETYGQVTCVDSIWVFANVRVPADKHYYIAWQNGQGGNAFIARTSGYYTARLFDDEGHLRAEETMYIMITSHVNASLEIHGTPVPGNDTLVAYPQTQWWTGYFYRWYRDGVEVLAGNAPYLYYATPGTYVVYVRSDEGCDDWSDPVSYGYADSSAVRPPTVASLDHLNRKDGDVSIKTYPNPSTGKVYIQFDKPLQQAMLIRVYNLQGGVVYTRSTAAQQQLLELSHLPKGYYIIELTGNGVKQTRSLLLQ</sequence>
<dbReference type="InterPro" id="IPR035986">
    <property type="entry name" value="PKD_dom_sf"/>
</dbReference>
<dbReference type="InterPro" id="IPR000601">
    <property type="entry name" value="PKD_dom"/>
</dbReference>
<dbReference type="InterPro" id="IPR026444">
    <property type="entry name" value="Secre_tail"/>
</dbReference>
<dbReference type="AlphaFoldDB" id="A0A6B9ZDN7"/>
<dbReference type="Pfam" id="PF18911">
    <property type="entry name" value="PKD_4"/>
    <property type="match status" value="1"/>
</dbReference>
<feature type="chain" id="PRO_5025527625" evidence="1">
    <location>
        <begin position="20"/>
        <end position="841"/>
    </location>
</feature>
<dbReference type="Gene3D" id="2.60.40.10">
    <property type="entry name" value="Immunoglobulins"/>
    <property type="match status" value="2"/>
</dbReference>
<dbReference type="SMART" id="SM00089">
    <property type="entry name" value="PKD"/>
    <property type="match status" value="1"/>
</dbReference>
<organism evidence="3 4">
    <name type="scientific">Chitinophaga agri</name>
    <dbReference type="NCBI Taxonomy" id="2703787"/>
    <lineage>
        <taxon>Bacteria</taxon>
        <taxon>Pseudomonadati</taxon>
        <taxon>Bacteroidota</taxon>
        <taxon>Chitinophagia</taxon>
        <taxon>Chitinophagales</taxon>
        <taxon>Chitinophagaceae</taxon>
        <taxon>Chitinophaga</taxon>
    </lineage>
</organism>
<dbReference type="InterPro" id="IPR022409">
    <property type="entry name" value="PKD/Chitinase_dom"/>
</dbReference>
<dbReference type="NCBIfam" id="TIGR04183">
    <property type="entry name" value="Por_Secre_tail"/>
    <property type="match status" value="1"/>
</dbReference>
<dbReference type="CDD" id="cd00146">
    <property type="entry name" value="PKD"/>
    <property type="match status" value="1"/>
</dbReference>
<evidence type="ECO:0000259" key="2">
    <source>
        <dbReference type="PROSITE" id="PS50093"/>
    </source>
</evidence>
<dbReference type="RefSeq" id="WP_162331939.1">
    <property type="nucleotide sequence ID" value="NZ_CP048113.1"/>
</dbReference>
<dbReference type="SUPFAM" id="SSF49299">
    <property type="entry name" value="PKD domain"/>
    <property type="match status" value="2"/>
</dbReference>
<feature type="domain" description="PKD" evidence="2">
    <location>
        <begin position="51"/>
        <end position="96"/>
    </location>
</feature>
<dbReference type="KEGG" id="chih:GWR21_11740"/>
<gene>
    <name evidence="3" type="ORF">GWR21_11740</name>
</gene>
<name>A0A6B9ZDN7_9BACT</name>
<evidence type="ECO:0000313" key="4">
    <source>
        <dbReference type="Proteomes" id="UP000476411"/>
    </source>
</evidence>
<dbReference type="Gene3D" id="2.60.40.3080">
    <property type="match status" value="1"/>
</dbReference>
<dbReference type="EMBL" id="CP048113">
    <property type="protein sequence ID" value="QHS60247.1"/>
    <property type="molecule type" value="Genomic_DNA"/>
</dbReference>
<dbReference type="Pfam" id="PF18962">
    <property type="entry name" value="Por_Secre_tail"/>
    <property type="match status" value="1"/>
</dbReference>
<feature type="domain" description="PKD" evidence="2">
    <location>
        <begin position="379"/>
        <end position="432"/>
    </location>
</feature>
<dbReference type="Proteomes" id="UP000476411">
    <property type="component" value="Chromosome"/>
</dbReference>
<evidence type="ECO:0000313" key="3">
    <source>
        <dbReference type="EMBL" id="QHS60247.1"/>
    </source>
</evidence>
<dbReference type="PROSITE" id="PS50093">
    <property type="entry name" value="PKD"/>
    <property type="match status" value="2"/>
</dbReference>
<keyword evidence="4" id="KW-1185">Reference proteome</keyword>
<proteinExistence type="predicted"/>